<evidence type="ECO:0000313" key="3">
    <source>
        <dbReference type="Proteomes" id="UP000012488"/>
    </source>
</evidence>
<dbReference type="OrthoDB" id="8138968at2"/>
<name>A0A6B9G1N4_9HYPH</name>
<dbReference type="KEGG" id="mmes:MMSR116_06565"/>
<evidence type="ECO:0000313" key="2">
    <source>
        <dbReference type="EMBL" id="QGY06048.1"/>
    </source>
</evidence>
<protein>
    <submittedName>
        <fullName evidence="2">Uncharacterized protein</fullName>
    </submittedName>
</protein>
<reference evidence="2 3" key="2">
    <citation type="journal article" date="2013" name="Genome Announc.">
        <title>Draft Genome Sequence of Methylobacterium mesophilicum Strain SR1.6/6, Isolated from Citrus sinensis.</title>
        <authorList>
            <person name="Marinho Almeida D."/>
            <person name="Dini-Andreote F."/>
            <person name="Camargo Neves A.A."/>
            <person name="Juca Ramos R.T."/>
            <person name="Andreote F.D."/>
            <person name="Carneiro A.R."/>
            <person name="Oliveira de Souza Lima A."/>
            <person name="Caracciolo Gomes de Sa P.H."/>
            <person name="Ribeiro Barbosa M.S."/>
            <person name="Araujo W.L."/>
            <person name="Silva A."/>
        </authorList>
    </citation>
    <scope>NUCLEOTIDE SEQUENCE [LARGE SCALE GENOMIC DNA]</scope>
    <source>
        <strain evidence="2 3">SR1.6/6</strain>
    </source>
</reference>
<feature type="region of interest" description="Disordered" evidence="1">
    <location>
        <begin position="104"/>
        <end position="123"/>
    </location>
</feature>
<evidence type="ECO:0000256" key="1">
    <source>
        <dbReference type="SAM" id="MobiDB-lite"/>
    </source>
</evidence>
<gene>
    <name evidence="2" type="ORF">MMSR116_06565</name>
</gene>
<dbReference type="EMBL" id="CP043538">
    <property type="protein sequence ID" value="QGY06048.1"/>
    <property type="molecule type" value="Genomic_DNA"/>
</dbReference>
<dbReference type="AlphaFoldDB" id="A0A6B9G1N4"/>
<accession>A0A6B9G1N4</accession>
<sequence>MNQVRSITAANFASDCPVSLEFVAQLTRAEPDVRSGLLDGISGGTRAQLAVWLYGRSHTHQIGVQVAATCEEAILIDTAGLVGSQLYELSRRPYAAPSHGMLGGGGRRQVSLGGSRATAQAFA</sequence>
<organism evidence="2 3">
    <name type="scientific">Methylobacterium mesophilicum SR1.6/6</name>
    <dbReference type="NCBI Taxonomy" id="908290"/>
    <lineage>
        <taxon>Bacteria</taxon>
        <taxon>Pseudomonadati</taxon>
        <taxon>Pseudomonadota</taxon>
        <taxon>Alphaproteobacteria</taxon>
        <taxon>Hyphomicrobiales</taxon>
        <taxon>Methylobacteriaceae</taxon>
        <taxon>Methylobacterium</taxon>
    </lineage>
</organism>
<proteinExistence type="predicted"/>
<reference evidence="2 3" key="1">
    <citation type="journal article" date="2012" name="Genet. Mol. Biol.">
        <title>Analysis of 16S rRNA and mxaF genes revealing insights into Methylobacterium niche-specific plant association.</title>
        <authorList>
            <person name="Dourado M.N."/>
            <person name="Andreote F.D."/>
            <person name="Dini-Andreote F."/>
            <person name="Conti R."/>
            <person name="Araujo J.M."/>
            <person name="Araujo W.L."/>
        </authorList>
    </citation>
    <scope>NUCLEOTIDE SEQUENCE [LARGE SCALE GENOMIC DNA]</scope>
    <source>
        <strain evidence="2 3">SR1.6/6</strain>
    </source>
</reference>
<dbReference type="Proteomes" id="UP000012488">
    <property type="component" value="Chromosome"/>
</dbReference>